<evidence type="ECO:0000259" key="6">
    <source>
        <dbReference type="PROSITE" id="PS50234"/>
    </source>
</evidence>
<dbReference type="EMBL" id="BOOK01000013">
    <property type="protein sequence ID" value="GII00058.1"/>
    <property type="molecule type" value="Genomic_DNA"/>
</dbReference>
<feature type="compositionally biased region" description="Basic and acidic residues" evidence="5">
    <location>
        <begin position="416"/>
        <end position="471"/>
    </location>
</feature>
<dbReference type="CDD" id="cd01451">
    <property type="entry name" value="vWA_Magnesium_chelatase"/>
    <property type="match status" value="1"/>
</dbReference>
<proteinExistence type="inferred from homology"/>
<comment type="caution">
    <text evidence="7">The sequence shown here is derived from an EMBL/GenBank/DDBJ whole genome shotgun (WGS) entry which is preliminary data.</text>
</comment>
<dbReference type="Proteomes" id="UP000634476">
    <property type="component" value="Unassembled WGS sequence"/>
</dbReference>
<keyword evidence="3" id="KW-0067">ATP-binding</keyword>
<evidence type="ECO:0000256" key="1">
    <source>
        <dbReference type="ARBA" id="ARBA00005799"/>
    </source>
</evidence>
<evidence type="ECO:0000256" key="2">
    <source>
        <dbReference type="ARBA" id="ARBA00022741"/>
    </source>
</evidence>
<feature type="domain" description="VWFA" evidence="6">
    <location>
        <begin position="609"/>
        <end position="780"/>
    </location>
</feature>
<dbReference type="InterPro" id="IPR041702">
    <property type="entry name" value="BchD/ChlD_VWA"/>
</dbReference>
<name>A0A8J3STM9_9ACTN</name>
<reference evidence="7" key="1">
    <citation type="submission" date="2021-01" db="EMBL/GenBank/DDBJ databases">
        <title>Whole genome shotgun sequence of Planobispora takensis NBRC 109077.</title>
        <authorList>
            <person name="Komaki H."/>
            <person name="Tamura T."/>
        </authorList>
    </citation>
    <scope>NUCLEOTIDE SEQUENCE</scope>
    <source>
        <strain evidence="7">NBRC 109077</strain>
    </source>
</reference>
<organism evidence="7 8">
    <name type="scientific">Planobispora takensis</name>
    <dbReference type="NCBI Taxonomy" id="1367882"/>
    <lineage>
        <taxon>Bacteria</taxon>
        <taxon>Bacillati</taxon>
        <taxon>Actinomycetota</taxon>
        <taxon>Actinomycetes</taxon>
        <taxon>Streptosporangiales</taxon>
        <taxon>Streptosporangiaceae</taxon>
        <taxon>Planobispora</taxon>
    </lineage>
</organism>
<dbReference type="SUPFAM" id="SSF52540">
    <property type="entry name" value="P-loop containing nucleoside triphosphate hydrolases"/>
    <property type="match status" value="1"/>
</dbReference>
<dbReference type="SMART" id="SM00382">
    <property type="entry name" value="AAA"/>
    <property type="match status" value="1"/>
</dbReference>
<dbReference type="PANTHER" id="PTHR35023:SF1">
    <property type="entry name" value="MG-PROTOPORPHYRIN IX CHELATASE"/>
    <property type="match status" value="1"/>
</dbReference>
<evidence type="ECO:0000313" key="7">
    <source>
        <dbReference type="EMBL" id="GII00058.1"/>
    </source>
</evidence>
<dbReference type="InterPro" id="IPR000523">
    <property type="entry name" value="Mg_chelatse_chII-like_cat_dom"/>
</dbReference>
<dbReference type="Pfam" id="PF13519">
    <property type="entry name" value="VWA_2"/>
    <property type="match status" value="1"/>
</dbReference>
<dbReference type="Gene3D" id="3.40.50.410">
    <property type="entry name" value="von Willebrand factor, type A domain"/>
    <property type="match status" value="1"/>
</dbReference>
<keyword evidence="2" id="KW-0547">Nucleotide-binding</keyword>
<feature type="region of interest" description="Disordered" evidence="5">
    <location>
        <begin position="89"/>
        <end position="109"/>
    </location>
</feature>
<dbReference type="Pfam" id="PF01078">
    <property type="entry name" value="Mg_chelatase"/>
    <property type="match status" value="1"/>
</dbReference>
<comment type="similarity">
    <text evidence="1">Belongs to the Mg-chelatase subunits D/I family.</text>
</comment>
<dbReference type="Pfam" id="PF17863">
    <property type="entry name" value="AAA_lid_2"/>
    <property type="match status" value="1"/>
</dbReference>
<gene>
    <name evidence="7" type="ORF">Pta02_20660</name>
</gene>
<dbReference type="InterPro" id="IPR003593">
    <property type="entry name" value="AAA+_ATPase"/>
</dbReference>
<dbReference type="InterPro" id="IPR036465">
    <property type="entry name" value="vWFA_dom_sf"/>
</dbReference>
<evidence type="ECO:0000256" key="3">
    <source>
        <dbReference type="ARBA" id="ARBA00022840"/>
    </source>
</evidence>
<dbReference type="InterPro" id="IPR052989">
    <property type="entry name" value="Mg-chelatase_DI-like"/>
</dbReference>
<evidence type="ECO:0000256" key="4">
    <source>
        <dbReference type="ARBA" id="ARBA00030759"/>
    </source>
</evidence>
<feature type="region of interest" description="Disordered" evidence="5">
    <location>
        <begin position="359"/>
        <end position="566"/>
    </location>
</feature>
<keyword evidence="8" id="KW-1185">Reference proteome</keyword>
<protein>
    <recommendedName>
        <fullName evidence="4">Mg-protoporphyrin IX chelatase</fullName>
    </recommendedName>
</protein>
<dbReference type="InterPro" id="IPR002035">
    <property type="entry name" value="VWF_A"/>
</dbReference>
<feature type="compositionally biased region" description="Gly residues" evidence="5">
    <location>
        <begin position="495"/>
        <end position="512"/>
    </location>
</feature>
<dbReference type="PANTHER" id="PTHR35023">
    <property type="entry name" value="CHELATASE-RELATED"/>
    <property type="match status" value="1"/>
</dbReference>
<dbReference type="SMART" id="SM00327">
    <property type="entry name" value="VWA"/>
    <property type="match status" value="1"/>
</dbReference>
<dbReference type="SUPFAM" id="SSF53300">
    <property type="entry name" value="vWA-like"/>
    <property type="match status" value="1"/>
</dbReference>
<dbReference type="AlphaFoldDB" id="A0A8J3STM9"/>
<feature type="compositionally biased region" description="Basic and acidic residues" evidence="5">
    <location>
        <begin position="94"/>
        <end position="106"/>
    </location>
</feature>
<accession>A0A8J3STM9</accession>
<dbReference type="GO" id="GO:0005524">
    <property type="term" value="F:ATP binding"/>
    <property type="evidence" value="ECO:0007669"/>
    <property type="project" value="UniProtKB-KW"/>
</dbReference>
<sequence>MRDTSTAAPVTAAAPARDARYPFTAVVGLDDLKLALILNAVSPRAGGVLVRGEKGTAKSTIVRALAALLPPVGVVRGCRFSCDPAAPDPGCPDGPHEDGPHGDGPHRTGAAAVRPARLVELPVGASEDRLAGSLDIERALTEGVKAFEPGLLAAAHRGVLYVDEVNLLHDHLVDLLLDAAALGTCYVEREGVSVRHAARFMLVGTMNPEEGELRPQLLDRFGLTVEVRASRDPAERAEVVRRRLAFETDPAAFAADWASGEAELATRIAEARARVAEVVLPDSALRRIATVCAGFDVDGLRADLITANAAIAHAAWRGRTRVTAEDVREAARLALPHRRRRDPFDAPGLDESRLDDLLAQVPDDPEDDDPGPGTPGPDGPSPDGDGPGSEGHLPDGPGRNGARADESGRNGTRPDGSGRDDARGDGSGEAGARPDAHSPDGDGSREEGRWRTRPDGSGAREEDWWRDRPEESGGDGVRPDGCPPGGDGVRRGGGRVRPGGAAGEGLDGGSPAGEGRVSGADVEASRRTRLFTVPGIGAGAPGRRSRARTPLGRTTGARVPQGRPGSVHLTATVLAAAPYQRERGRNGPGLLLNRGDLREAVREGREGNLVLFVVDASGSMAARQRMRAVKAAVLSLLLDAYQRRDKVGLITFRGARADLVLPPTSSVEAGAARLRELPTGGRTPLAAGLLRAADVLRVERLRDPVRRPLLVVVTDGRATSGTVGEAHRAAGLLAGVTSVVVDCEGGHVRLGLARSLARRMGAETVRLDDLTDLAGMIRERRTAA</sequence>
<dbReference type="InterPro" id="IPR027417">
    <property type="entry name" value="P-loop_NTPase"/>
</dbReference>
<dbReference type="InterPro" id="IPR041628">
    <property type="entry name" value="ChlI/MoxR_AAA_lid"/>
</dbReference>
<evidence type="ECO:0000313" key="8">
    <source>
        <dbReference type="Proteomes" id="UP000634476"/>
    </source>
</evidence>
<dbReference type="Gene3D" id="1.10.8.80">
    <property type="entry name" value="Magnesium chelatase subunit I, C-Terminal domain"/>
    <property type="match status" value="1"/>
</dbReference>
<dbReference type="Gene3D" id="3.40.50.300">
    <property type="entry name" value="P-loop containing nucleotide triphosphate hydrolases"/>
    <property type="match status" value="1"/>
</dbReference>
<dbReference type="PROSITE" id="PS50234">
    <property type="entry name" value="VWFA"/>
    <property type="match status" value="1"/>
</dbReference>
<evidence type="ECO:0000256" key="5">
    <source>
        <dbReference type="SAM" id="MobiDB-lite"/>
    </source>
</evidence>